<dbReference type="Gene3D" id="3.40.1280.10">
    <property type="match status" value="1"/>
</dbReference>
<dbReference type="InterPro" id="IPR029026">
    <property type="entry name" value="tRNA_m1G_MTases_N"/>
</dbReference>
<gene>
    <name evidence="4" type="ORF">ACFOSX_10465</name>
</gene>
<organism evidence="4 5">
    <name type="scientific">Winogradskyella maritima</name>
    <dbReference type="NCBI Taxonomy" id="1517766"/>
    <lineage>
        <taxon>Bacteria</taxon>
        <taxon>Pseudomonadati</taxon>
        <taxon>Bacteroidota</taxon>
        <taxon>Flavobacteriia</taxon>
        <taxon>Flavobacteriales</taxon>
        <taxon>Flavobacteriaceae</taxon>
        <taxon>Winogradskyella</taxon>
    </lineage>
</organism>
<accession>A0ABV8AIR8</accession>
<protein>
    <submittedName>
        <fullName evidence="4">TrmH family RNA methyltransferase</fullName>
    </submittedName>
</protein>
<sequence length="170" mass="18964">MQHTHYTSPFTTKQFPIVIVSENVTNAANVGSLFRAADAFGVEKLIFCGEHVSLGKRFTKTSRATEQYVDFALETDAIKVLEDYQSSAYTIIGLEITSTSLSLKDFKLKQHNPIVLLIGDENHGISEQALNLCEYCIHIDMFGNNSSMNVTHATSIALYELTKQLQNKNL</sequence>
<name>A0ABV8AIR8_9FLAO</name>
<comment type="caution">
    <text evidence="4">The sequence shown here is derived from an EMBL/GenBank/DDBJ whole genome shotgun (WGS) entry which is preliminary data.</text>
</comment>
<dbReference type="InterPro" id="IPR029028">
    <property type="entry name" value="Alpha/beta_knot_MTases"/>
</dbReference>
<reference evidence="5" key="1">
    <citation type="journal article" date="2019" name="Int. J. Syst. Evol. Microbiol.">
        <title>The Global Catalogue of Microorganisms (GCM) 10K type strain sequencing project: providing services to taxonomists for standard genome sequencing and annotation.</title>
        <authorList>
            <consortium name="The Broad Institute Genomics Platform"/>
            <consortium name="The Broad Institute Genome Sequencing Center for Infectious Disease"/>
            <person name="Wu L."/>
            <person name="Ma J."/>
        </authorList>
    </citation>
    <scope>NUCLEOTIDE SEQUENCE [LARGE SCALE GENOMIC DNA]</scope>
    <source>
        <strain evidence="5">CECT 8979</strain>
    </source>
</reference>
<evidence type="ECO:0000256" key="1">
    <source>
        <dbReference type="ARBA" id="ARBA00022603"/>
    </source>
</evidence>
<evidence type="ECO:0000313" key="4">
    <source>
        <dbReference type="EMBL" id="MFC3877657.1"/>
    </source>
</evidence>
<dbReference type="SUPFAM" id="SSF75217">
    <property type="entry name" value="alpha/beta knot"/>
    <property type="match status" value="1"/>
</dbReference>
<dbReference type="InterPro" id="IPR004441">
    <property type="entry name" value="rRNA_MeTrfase_TrmH"/>
</dbReference>
<feature type="domain" description="tRNA/rRNA methyltransferase SpoU type" evidence="3">
    <location>
        <begin position="17"/>
        <end position="159"/>
    </location>
</feature>
<keyword evidence="2" id="KW-0808">Transferase</keyword>
<evidence type="ECO:0000259" key="3">
    <source>
        <dbReference type="Pfam" id="PF00588"/>
    </source>
</evidence>
<dbReference type="InterPro" id="IPR001537">
    <property type="entry name" value="SpoU_MeTrfase"/>
</dbReference>
<keyword evidence="5" id="KW-1185">Reference proteome</keyword>
<dbReference type="Proteomes" id="UP001595812">
    <property type="component" value="Unassembled WGS sequence"/>
</dbReference>
<dbReference type="GO" id="GO:0032259">
    <property type="term" value="P:methylation"/>
    <property type="evidence" value="ECO:0007669"/>
    <property type="project" value="UniProtKB-KW"/>
</dbReference>
<keyword evidence="1 4" id="KW-0489">Methyltransferase</keyword>
<evidence type="ECO:0000313" key="5">
    <source>
        <dbReference type="Proteomes" id="UP001595812"/>
    </source>
</evidence>
<dbReference type="RefSeq" id="WP_386100487.1">
    <property type="nucleotide sequence ID" value="NZ_JBHSAT010000005.1"/>
</dbReference>
<proteinExistence type="predicted"/>
<dbReference type="CDD" id="cd18082">
    <property type="entry name" value="SpoU-like_family"/>
    <property type="match status" value="1"/>
</dbReference>
<dbReference type="PANTHER" id="PTHR46429">
    <property type="entry name" value="23S RRNA (GUANOSINE-2'-O-)-METHYLTRANSFERASE RLMB"/>
    <property type="match status" value="1"/>
</dbReference>
<dbReference type="Pfam" id="PF00588">
    <property type="entry name" value="SpoU_methylase"/>
    <property type="match status" value="1"/>
</dbReference>
<dbReference type="GO" id="GO:0008168">
    <property type="term" value="F:methyltransferase activity"/>
    <property type="evidence" value="ECO:0007669"/>
    <property type="project" value="UniProtKB-KW"/>
</dbReference>
<evidence type="ECO:0000256" key="2">
    <source>
        <dbReference type="ARBA" id="ARBA00022679"/>
    </source>
</evidence>
<dbReference type="PANTHER" id="PTHR46429:SF1">
    <property type="entry name" value="23S RRNA (GUANOSINE-2'-O-)-METHYLTRANSFERASE RLMB"/>
    <property type="match status" value="1"/>
</dbReference>
<dbReference type="EMBL" id="JBHSAT010000005">
    <property type="protein sequence ID" value="MFC3877657.1"/>
    <property type="molecule type" value="Genomic_DNA"/>
</dbReference>